<name>A0A2N6NH80_BEABA</name>
<dbReference type="EMBL" id="MRVG01000008">
    <property type="protein sequence ID" value="PMB66640.1"/>
    <property type="molecule type" value="Genomic_DNA"/>
</dbReference>
<evidence type="ECO:0000313" key="2">
    <source>
        <dbReference type="Proteomes" id="UP000235728"/>
    </source>
</evidence>
<dbReference type="Pfam" id="PF20174">
    <property type="entry name" value="DUF6540"/>
    <property type="match status" value="1"/>
</dbReference>
<dbReference type="Proteomes" id="UP000235728">
    <property type="component" value="Unassembled WGS sequence"/>
</dbReference>
<dbReference type="OMA" id="QRDCQTW"/>
<gene>
    <name evidence="1" type="ORF">BM221_007633</name>
</gene>
<dbReference type="AlphaFoldDB" id="A0A2N6NH80"/>
<accession>A0A2N6NH80</accession>
<proteinExistence type="predicted"/>
<evidence type="ECO:0000313" key="1">
    <source>
        <dbReference type="EMBL" id="PMB66640.1"/>
    </source>
</evidence>
<reference evidence="1 2" key="1">
    <citation type="journal article" date="2016" name="Appl. Microbiol. Biotechnol.">
        <title>Characterization of T-DNA insertion mutants with decreased virulence in the entomopathogenic fungus Beauveria bassiana JEF-007.</title>
        <authorList>
            <person name="Kim S."/>
            <person name="Lee S.J."/>
            <person name="Nai Y.S."/>
            <person name="Yu J.S."/>
            <person name="Lee M.R."/>
            <person name="Yang Y.T."/>
            <person name="Kim J.S."/>
        </authorList>
    </citation>
    <scope>NUCLEOTIDE SEQUENCE [LARGE SCALE GENOMIC DNA]</scope>
    <source>
        <strain evidence="1 2">JEF-007</strain>
    </source>
</reference>
<dbReference type="InterPro" id="IPR046670">
    <property type="entry name" value="DUF6540"/>
</dbReference>
<comment type="caution">
    <text evidence="1">The sequence shown here is derived from an EMBL/GenBank/DDBJ whole genome shotgun (WGS) entry which is preliminary data.</text>
</comment>
<organism evidence="1 2">
    <name type="scientific">Beauveria bassiana</name>
    <name type="common">White muscardine disease fungus</name>
    <name type="synonym">Tritirachium shiotae</name>
    <dbReference type="NCBI Taxonomy" id="176275"/>
    <lineage>
        <taxon>Eukaryota</taxon>
        <taxon>Fungi</taxon>
        <taxon>Dikarya</taxon>
        <taxon>Ascomycota</taxon>
        <taxon>Pezizomycotina</taxon>
        <taxon>Sordariomycetes</taxon>
        <taxon>Hypocreomycetidae</taxon>
        <taxon>Hypocreales</taxon>
        <taxon>Cordycipitaceae</taxon>
        <taxon>Beauveria</taxon>
    </lineage>
</organism>
<protein>
    <submittedName>
        <fullName evidence="1">Uncharacterized protein</fullName>
    </submittedName>
</protein>
<sequence length="228" mass="24968">MQSQLTCDAPWECDSRAAARVSSKYPAQATAAPLPPPLPCPTVPAANHRPEPTPPTVALTPREPPDALLLELITANGYPFKDHWSYFVRSRRHPDVGVVIHATGDVANGFRLEVKRSFDLGEPDNRPSRRIPLQWLTAPPPPPQLDEQAMLNYGQLKFDTVPVGALEESLFKVKAPGKTLNTVGVEGPVGKRIAQRNCQSWIIESAEQLVVDGMLSPDVAAYLRAIEQ</sequence>